<dbReference type="EMBL" id="JALLPB020000121">
    <property type="protein sequence ID" value="KAL3817010.1"/>
    <property type="molecule type" value="Genomic_DNA"/>
</dbReference>
<sequence>MEIIVDDDHPLAYIQGNIMEISAFQPPKKRRDKRDKTNERRDDRMTAWEQFIWPEGGGDNTAVNESQRKRWGRHTISIPRRLSEGGRFGLSQKQLSLQFNHTVDVTLVGKDKLPVRASRSQLARDSFILDEIFFKKREWQHYDAMESRLEIDFCTNDIIRAAVHYNFNDEVPSDFDITSPCEDVARKLAQLDHLAYIYKFSDLGCVTNGALRKLINQRVVLACAIFDELSYRQGLGTVDSIKRYALDSIRDMPMDSLLGGGVQWMKEESVEVIICDTEMDVDEFYRFKILSTWASAGAADRLTAARRLAKHIDLKFIQPDLLMSQVKGSGYFDESKIADALRDINVNLTNREHKKECVLVEGAGSEIVNGIYCRENDEVGMGDEEILFVKEADDGYSDMGLYLYGTTWHIALCADYSNSFYTCDDPPNKSSTELVPSRNWVVMHGGVDPPPSCTYLSNQDEQGKRNSFERMMLAPNLEEMIDPTIVEKRRSHYFDKTRRDVSEKRTLTLIQMMNLPEDHGKVRENYD</sequence>
<keyword evidence="2" id="KW-1185">Reference proteome</keyword>
<reference evidence="1 2" key="1">
    <citation type="submission" date="2024-10" db="EMBL/GenBank/DDBJ databases">
        <title>Updated reference genomes for cyclostephanoid diatoms.</title>
        <authorList>
            <person name="Roberts W.R."/>
            <person name="Alverson A.J."/>
        </authorList>
    </citation>
    <scope>NUCLEOTIDE SEQUENCE [LARGE SCALE GENOMIC DNA]</scope>
    <source>
        <strain evidence="1 2">AJA228-03</strain>
    </source>
</reference>
<evidence type="ECO:0000313" key="2">
    <source>
        <dbReference type="Proteomes" id="UP001530377"/>
    </source>
</evidence>
<organism evidence="1 2">
    <name type="scientific">Cyclostephanos tholiformis</name>
    <dbReference type="NCBI Taxonomy" id="382380"/>
    <lineage>
        <taxon>Eukaryota</taxon>
        <taxon>Sar</taxon>
        <taxon>Stramenopiles</taxon>
        <taxon>Ochrophyta</taxon>
        <taxon>Bacillariophyta</taxon>
        <taxon>Coscinodiscophyceae</taxon>
        <taxon>Thalassiosirophycidae</taxon>
        <taxon>Stephanodiscales</taxon>
        <taxon>Stephanodiscaceae</taxon>
        <taxon>Cyclostephanos</taxon>
    </lineage>
</organism>
<name>A0ABD3RXQ7_9STRA</name>
<dbReference type="AlphaFoldDB" id="A0ABD3RXQ7"/>
<comment type="caution">
    <text evidence="1">The sequence shown here is derived from an EMBL/GenBank/DDBJ whole genome shotgun (WGS) entry which is preliminary data.</text>
</comment>
<accession>A0ABD3RXQ7</accession>
<evidence type="ECO:0000313" key="1">
    <source>
        <dbReference type="EMBL" id="KAL3817010.1"/>
    </source>
</evidence>
<proteinExistence type="predicted"/>
<protein>
    <submittedName>
        <fullName evidence="1">Uncharacterized protein</fullName>
    </submittedName>
</protein>
<gene>
    <name evidence="1" type="ORF">ACHAXA_002922</name>
</gene>
<dbReference type="Proteomes" id="UP001530377">
    <property type="component" value="Unassembled WGS sequence"/>
</dbReference>